<dbReference type="RefSeq" id="WP_148544701.1">
    <property type="nucleotide sequence ID" value="NZ_VSDQ01000718.1"/>
</dbReference>
<reference evidence="4 5" key="1">
    <citation type="submission" date="2019-08" db="EMBL/GenBank/DDBJ databases">
        <title>Seonamhaeicola sediminis sp. nov., isolated from marine sediment.</title>
        <authorList>
            <person name="Cao W.R."/>
        </authorList>
    </citation>
    <scope>NUCLEOTIDE SEQUENCE [LARGE SCALE GENOMIC DNA]</scope>
    <source>
        <strain evidence="4 5">B011</strain>
    </source>
</reference>
<dbReference type="OrthoDB" id="1056765at2"/>
<name>A0A5D0HKD0_9FLAO</name>
<evidence type="ECO:0000256" key="2">
    <source>
        <dbReference type="SAM" id="SignalP"/>
    </source>
</evidence>
<keyword evidence="5" id="KW-1185">Reference proteome</keyword>
<comment type="caution">
    <text evidence="4">The sequence shown here is derived from an EMBL/GenBank/DDBJ whole genome shotgun (WGS) entry which is preliminary data.</text>
</comment>
<feature type="chain" id="PRO_5022770005" evidence="2">
    <location>
        <begin position="24"/>
        <end position="431"/>
    </location>
</feature>
<accession>A0A5D0HKD0</accession>
<keyword evidence="1 2" id="KW-0732">Signal</keyword>
<gene>
    <name evidence="4" type="ORF">FUA24_19340</name>
</gene>
<evidence type="ECO:0000256" key="1">
    <source>
        <dbReference type="ARBA" id="ARBA00022729"/>
    </source>
</evidence>
<protein>
    <submittedName>
        <fullName evidence="4">T9SS type A sorting domain-containing protein</fullName>
    </submittedName>
</protein>
<dbReference type="AlphaFoldDB" id="A0A5D0HKD0"/>
<sequence>MQKQLLKIALITLTFFGFSNLKAQVTFNNAGGDNLWSNTANWSGGALPTATDVVVITANITLDVAGVAAKLELGNGGDFSITGNAGTKLTLSGASPIIKNLKDAALTIDCDIEMTTGGNVNVDTSTGKANNKLIFASGKTLTLTGTTCNARNYSDNTFNFNGNVAGDGNFQIHKKSNSDFVFGATANFANHTGQIIYNDNEGTIVNVQSNIEAPNLFRASAGVLKLSQPSAVVSINGANTFEGTVNGAISAGGTTTLAINANQSNIGSVKVGLANNTLNLDIDNGVTEVTVNSISLVEATSLLNIIGFKEDVIKFTSTLTTDDLNKISHDGTGGALAQRATGELVYATTLSNSTNTLEGVSIYPNPAHSFIHLKTINGGNVEMYNMIGLRVKHVEEISKDFQLNVSNLKSGLYLLKVASENKSFTQKVVIK</sequence>
<evidence type="ECO:0000313" key="5">
    <source>
        <dbReference type="Proteomes" id="UP000323930"/>
    </source>
</evidence>
<proteinExistence type="predicted"/>
<evidence type="ECO:0000313" key="4">
    <source>
        <dbReference type="EMBL" id="TYA71715.1"/>
    </source>
</evidence>
<feature type="domain" description="Secretion system C-terminal sorting" evidence="3">
    <location>
        <begin position="362"/>
        <end position="430"/>
    </location>
</feature>
<organism evidence="4 5">
    <name type="scientific">Seonamhaeicola marinus</name>
    <dbReference type="NCBI Taxonomy" id="1912246"/>
    <lineage>
        <taxon>Bacteria</taxon>
        <taxon>Pseudomonadati</taxon>
        <taxon>Bacteroidota</taxon>
        <taxon>Flavobacteriia</taxon>
        <taxon>Flavobacteriales</taxon>
        <taxon>Flavobacteriaceae</taxon>
    </lineage>
</organism>
<dbReference type="NCBIfam" id="TIGR04183">
    <property type="entry name" value="Por_Secre_tail"/>
    <property type="match status" value="1"/>
</dbReference>
<dbReference type="InterPro" id="IPR026444">
    <property type="entry name" value="Secre_tail"/>
</dbReference>
<dbReference type="EMBL" id="VSDQ01000718">
    <property type="protein sequence ID" value="TYA71715.1"/>
    <property type="molecule type" value="Genomic_DNA"/>
</dbReference>
<dbReference type="Pfam" id="PF18962">
    <property type="entry name" value="Por_Secre_tail"/>
    <property type="match status" value="1"/>
</dbReference>
<feature type="signal peptide" evidence="2">
    <location>
        <begin position="1"/>
        <end position="23"/>
    </location>
</feature>
<dbReference type="Proteomes" id="UP000323930">
    <property type="component" value="Unassembled WGS sequence"/>
</dbReference>
<evidence type="ECO:0000259" key="3">
    <source>
        <dbReference type="Pfam" id="PF18962"/>
    </source>
</evidence>